<dbReference type="Proteomes" id="UP000663848">
    <property type="component" value="Unassembled WGS sequence"/>
</dbReference>
<evidence type="ECO:0000313" key="2">
    <source>
        <dbReference type="EMBL" id="CAF5130894.1"/>
    </source>
</evidence>
<name>A0A822FZ65_9BILA</name>
<gene>
    <name evidence="2" type="ORF">QYT958_LOCUS46803</name>
</gene>
<dbReference type="InterPro" id="IPR014756">
    <property type="entry name" value="Ig_E-set"/>
</dbReference>
<dbReference type="AlphaFoldDB" id="A0A822FZ65"/>
<organism evidence="2 3">
    <name type="scientific">Rotaria socialis</name>
    <dbReference type="NCBI Taxonomy" id="392032"/>
    <lineage>
        <taxon>Eukaryota</taxon>
        <taxon>Metazoa</taxon>
        <taxon>Spiralia</taxon>
        <taxon>Gnathifera</taxon>
        <taxon>Rotifera</taxon>
        <taxon>Eurotatoria</taxon>
        <taxon>Bdelloidea</taxon>
        <taxon>Philodinida</taxon>
        <taxon>Philodinidae</taxon>
        <taxon>Rotaria</taxon>
    </lineage>
</organism>
<evidence type="ECO:0000313" key="3">
    <source>
        <dbReference type="Proteomes" id="UP000663848"/>
    </source>
</evidence>
<dbReference type="InterPro" id="IPR001298">
    <property type="entry name" value="Filamin/ABP280_rpt"/>
</dbReference>
<dbReference type="EMBL" id="CAJOBR010084917">
    <property type="protein sequence ID" value="CAF5130894.1"/>
    <property type="molecule type" value="Genomic_DNA"/>
</dbReference>
<dbReference type="InterPro" id="IPR017868">
    <property type="entry name" value="Filamin/ABP280_repeat-like"/>
</dbReference>
<dbReference type="Gene3D" id="2.60.40.10">
    <property type="entry name" value="Immunoglobulins"/>
    <property type="match status" value="1"/>
</dbReference>
<feature type="non-terminal residue" evidence="2">
    <location>
        <position position="67"/>
    </location>
</feature>
<evidence type="ECO:0000256" key="1">
    <source>
        <dbReference type="PROSITE-ProRule" id="PRU00087"/>
    </source>
</evidence>
<protein>
    <submittedName>
        <fullName evidence="2">Uncharacterized protein</fullName>
    </submittedName>
</protein>
<dbReference type="SUPFAM" id="SSF81296">
    <property type="entry name" value="E set domains"/>
    <property type="match status" value="1"/>
</dbReference>
<dbReference type="SMART" id="SM00557">
    <property type="entry name" value="IG_FLMN"/>
    <property type="match status" value="1"/>
</dbReference>
<dbReference type="PROSITE" id="PS50194">
    <property type="entry name" value="FILAMIN_REPEAT"/>
    <property type="match status" value="1"/>
</dbReference>
<reference evidence="2" key="1">
    <citation type="submission" date="2021-02" db="EMBL/GenBank/DDBJ databases">
        <authorList>
            <person name="Nowell W R."/>
        </authorList>
    </citation>
    <scope>NUCLEOTIDE SEQUENCE</scope>
</reference>
<proteinExistence type="predicted"/>
<sequence length="67" mass="7399">YGPGLEPSGQIIGKPTEFTIDAHNAGEAPLRVQAIDQEYQPVDVQVRNTGNGTYNCRYTPRNALRHC</sequence>
<comment type="caution">
    <text evidence="2">The sequence shown here is derived from an EMBL/GenBank/DDBJ whole genome shotgun (WGS) entry which is preliminary data.</text>
</comment>
<dbReference type="Pfam" id="PF00630">
    <property type="entry name" value="Filamin"/>
    <property type="match status" value="1"/>
</dbReference>
<dbReference type="InterPro" id="IPR013783">
    <property type="entry name" value="Ig-like_fold"/>
</dbReference>
<accession>A0A822FZ65</accession>
<feature type="repeat" description="Filamin" evidence="1">
    <location>
        <begin position="1"/>
        <end position="67"/>
    </location>
</feature>
<feature type="non-terminal residue" evidence="2">
    <location>
        <position position="1"/>
    </location>
</feature>